<evidence type="ECO:0000256" key="2">
    <source>
        <dbReference type="SAM" id="Phobius"/>
    </source>
</evidence>
<keyword evidence="2" id="KW-0812">Transmembrane</keyword>
<protein>
    <submittedName>
        <fullName evidence="3">Uncharacterized protein</fullName>
    </submittedName>
</protein>
<feature type="transmembrane region" description="Helical" evidence="2">
    <location>
        <begin position="15"/>
        <end position="38"/>
    </location>
</feature>
<dbReference type="EMBL" id="MK072508">
    <property type="protein sequence ID" value="AYV86521.1"/>
    <property type="molecule type" value="Genomic_DNA"/>
</dbReference>
<keyword evidence="2" id="KW-0472">Membrane</keyword>
<organism evidence="3">
    <name type="scientific">Sylvanvirus sp</name>
    <dbReference type="NCBI Taxonomy" id="2487774"/>
    <lineage>
        <taxon>Viruses</taxon>
    </lineage>
</organism>
<accession>A0A3G5AJF1</accession>
<evidence type="ECO:0000313" key="3">
    <source>
        <dbReference type="EMBL" id="AYV86521.1"/>
    </source>
</evidence>
<gene>
    <name evidence="3" type="ORF">Sylvanvirus2_17</name>
</gene>
<name>A0A3G5AJF1_9VIRU</name>
<sequence>MAVLVKYKCPCNKKICLIGSSIFLASLIGLICAILYGLNPAQEDQMNFIRTDIDILPQYTINRTTTCETIRCEEVIYSIGFLYPGSLSSTYFHIEQSPVFCVFGDNDCVLRKYTDIKDNLQSICYDQRDPYNTYLFGSDCDTKSHTMSKYTSNWISAIVGCCCLLILPIAYIIYFSAKKQCSSSSYLHSLPPAPKFVPEPIDSKMELESSIHYIPEPFYETDKKESDKKDDMEQDDTFLTDPLPLDF</sequence>
<proteinExistence type="predicted"/>
<keyword evidence="2" id="KW-1133">Transmembrane helix</keyword>
<feature type="transmembrane region" description="Helical" evidence="2">
    <location>
        <begin position="154"/>
        <end position="175"/>
    </location>
</feature>
<feature type="region of interest" description="Disordered" evidence="1">
    <location>
        <begin position="219"/>
        <end position="247"/>
    </location>
</feature>
<reference evidence="3" key="1">
    <citation type="submission" date="2018-10" db="EMBL/GenBank/DDBJ databases">
        <title>Hidden diversity of soil giant viruses.</title>
        <authorList>
            <person name="Schulz F."/>
            <person name="Alteio L."/>
            <person name="Goudeau D."/>
            <person name="Ryan E.M."/>
            <person name="Malmstrom R.R."/>
            <person name="Blanchard J."/>
            <person name="Woyke T."/>
        </authorList>
    </citation>
    <scope>NUCLEOTIDE SEQUENCE</scope>
    <source>
        <strain evidence="3">SYV1</strain>
    </source>
</reference>
<evidence type="ECO:0000256" key="1">
    <source>
        <dbReference type="SAM" id="MobiDB-lite"/>
    </source>
</evidence>
<feature type="compositionally biased region" description="Basic and acidic residues" evidence="1">
    <location>
        <begin position="220"/>
        <end position="231"/>
    </location>
</feature>